<gene>
    <name evidence="10" type="ORF">BEI61_00318</name>
</gene>
<keyword evidence="3" id="KW-0285">Flavoprotein</keyword>
<comment type="cofactor">
    <cofactor evidence="1">
        <name>FMN</name>
        <dbReference type="ChEBI" id="CHEBI:58210"/>
    </cofactor>
</comment>
<dbReference type="RefSeq" id="WP_069151015.1">
    <property type="nucleotide sequence ID" value="NZ_DAWDRA010000429.1"/>
</dbReference>
<dbReference type="InterPro" id="IPR051793">
    <property type="entry name" value="NADH:flavin_oxidoreductase"/>
</dbReference>
<dbReference type="Gene3D" id="3.20.20.70">
    <property type="entry name" value="Aldolase class I"/>
    <property type="match status" value="1"/>
</dbReference>
<dbReference type="InterPro" id="IPR013785">
    <property type="entry name" value="Aldolase_TIM"/>
</dbReference>
<dbReference type="SUPFAM" id="SSF51395">
    <property type="entry name" value="FMN-linked oxidoreductases"/>
    <property type="match status" value="1"/>
</dbReference>
<dbReference type="NCBIfam" id="NF045592">
    <property type="entry name" value="bili_reduct_N"/>
    <property type="match status" value="1"/>
</dbReference>
<keyword evidence="7" id="KW-0408">Iron</keyword>
<dbReference type="GO" id="GO:0016491">
    <property type="term" value="F:oxidoreductase activity"/>
    <property type="evidence" value="ECO:0007669"/>
    <property type="project" value="UniProtKB-KW"/>
</dbReference>
<evidence type="ECO:0000256" key="8">
    <source>
        <dbReference type="ARBA" id="ARBA00023014"/>
    </source>
</evidence>
<evidence type="ECO:0000256" key="1">
    <source>
        <dbReference type="ARBA" id="ARBA00001917"/>
    </source>
</evidence>
<accession>A0A1E3AJ83</accession>
<dbReference type="AlphaFoldDB" id="A0A1E3AJ83"/>
<sequence>MYETILSPVEIGGLTLKNRIVFAPTSLGLRGEELEQKITAIAEGGCAMIIIGDVPVSDRGFFSLSGKKGFAHYKRLCELIHAGGSLACAQLHQSDSDVKGMLRYIPGLLTKKITAEELRHLLNQQTGRYITQLSSQKVSAITSSFGKAAVLAKQAGFDMIQIHGDRMCGSFSSGIYNERTDSYGGSPEKRAHFAVEAVSAVRQALPDMTIEYKLAVRQENPHYGNAGILTEELPVFIPMLEKAGVNSFHVVLADHSSLTDTIPPANHPYFGEEGCFLRYCDCVRKITKLPVCGVGGLTDPDFVEQQLADGRIAYAAMSRQLIADPAWPDKLRSGQKGNIRRCVRCNAECLGGIQKHRGVRCIYDKAEP</sequence>
<dbReference type="GO" id="GO:0010181">
    <property type="term" value="F:FMN binding"/>
    <property type="evidence" value="ECO:0007669"/>
    <property type="project" value="InterPro"/>
</dbReference>
<dbReference type="PANTHER" id="PTHR42917">
    <property type="entry name" value="2,4-DIENOYL-COA REDUCTASE"/>
    <property type="match status" value="1"/>
</dbReference>
<protein>
    <submittedName>
        <fullName evidence="10">NADH oxidase</fullName>
        <ecNumber evidence="10">1.-.-.-</ecNumber>
    </submittedName>
</protein>
<dbReference type="EMBL" id="MCGH01000001">
    <property type="protein sequence ID" value="ODM08689.1"/>
    <property type="molecule type" value="Genomic_DNA"/>
</dbReference>
<keyword evidence="4" id="KW-0288">FMN</keyword>
<dbReference type="Proteomes" id="UP000094067">
    <property type="component" value="Unassembled WGS sequence"/>
</dbReference>
<evidence type="ECO:0000256" key="2">
    <source>
        <dbReference type="ARBA" id="ARBA00001966"/>
    </source>
</evidence>
<dbReference type="PANTHER" id="PTHR42917:SF2">
    <property type="entry name" value="2,4-DIENOYL-COA REDUCTASE [(2E)-ENOYL-COA-PRODUCING]"/>
    <property type="match status" value="1"/>
</dbReference>
<dbReference type="PATRIC" id="fig|1432052.4.peg.351"/>
<evidence type="ECO:0000256" key="6">
    <source>
        <dbReference type="ARBA" id="ARBA00023002"/>
    </source>
</evidence>
<dbReference type="InterPro" id="IPR054629">
    <property type="entry name" value="BilR_N"/>
</dbReference>
<comment type="caution">
    <text evidence="10">The sequence shown here is derived from an EMBL/GenBank/DDBJ whole genome shotgun (WGS) entry which is preliminary data.</text>
</comment>
<evidence type="ECO:0000256" key="3">
    <source>
        <dbReference type="ARBA" id="ARBA00022630"/>
    </source>
</evidence>
<evidence type="ECO:0000313" key="11">
    <source>
        <dbReference type="Proteomes" id="UP000094067"/>
    </source>
</evidence>
<keyword evidence="5" id="KW-0479">Metal-binding</keyword>
<dbReference type="GO" id="GO:0051536">
    <property type="term" value="F:iron-sulfur cluster binding"/>
    <property type="evidence" value="ECO:0007669"/>
    <property type="project" value="UniProtKB-KW"/>
</dbReference>
<evidence type="ECO:0000256" key="5">
    <source>
        <dbReference type="ARBA" id="ARBA00022723"/>
    </source>
</evidence>
<dbReference type="GO" id="GO:0046872">
    <property type="term" value="F:metal ion binding"/>
    <property type="evidence" value="ECO:0007669"/>
    <property type="project" value="UniProtKB-KW"/>
</dbReference>
<dbReference type="InterPro" id="IPR001155">
    <property type="entry name" value="OxRdtase_FMN_N"/>
</dbReference>
<proteinExistence type="predicted"/>
<organism evidence="10 11">
    <name type="scientific">Eisenbergiella tayi</name>
    <dbReference type="NCBI Taxonomy" id="1432052"/>
    <lineage>
        <taxon>Bacteria</taxon>
        <taxon>Bacillati</taxon>
        <taxon>Bacillota</taxon>
        <taxon>Clostridia</taxon>
        <taxon>Lachnospirales</taxon>
        <taxon>Lachnospiraceae</taxon>
        <taxon>Eisenbergiella</taxon>
    </lineage>
</organism>
<dbReference type="Pfam" id="PF00724">
    <property type="entry name" value="Oxidored_FMN"/>
    <property type="match status" value="1"/>
</dbReference>
<evidence type="ECO:0000256" key="7">
    <source>
        <dbReference type="ARBA" id="ARBA00023004"/>
    </source>
</evidence>
<feature type="domain" description="NADH:flavin oxidoreductase/NADH oxidase N-terminal" evidence="9">
    <location>
        <begin position="6"/>
        <end position="336"/>
    </location>
</feature>
<reference evidence="10 11" key="1">
    <citation type="submission" date="2016-07" db="EMBL/GenBank/DDBJ databases">
        <title>Characterization of isolates of Eisenbergiella tayi derived from blood cultures, using whole genome sequencing.</title>
        <authorList>
            <person name="Burdz T."/>
            <person name="Wiebe D."/>
            <person name="Huynh C."/>
            <person name="Bernard K."/>
        </authorList>
    </citation>
    <scope>NUCLEOTIDE SEQUENCE [LARGE SCALE GENOMIC DNA]</scope>
    <source>
        <strain evidence="10 11">NML 110608</strain>
    </source>
</reference>
<evidence type="ECO:0000259" key="9">
    <source>
        <dbReference type="Pfam" id="PF00724"/>
    </source>
</evidence>
<keyword evidence="8" id="KW-0411">Iron-sulfur</keyword>
<name>A0A1E3AJ83_9FIRM</name>
<evidence type="ECO:0000256" key="4">
    <source>
        <dbReference type="ARBA" id="ARBA00022643"/>
    </source>
</evidence>
<evidence type="ECO:0000313" key="10">
    <source>
        <dbReference type="EMBL" id="ODM08689.1"/>
    </source>
</evidence>
<keyword evidence="6 10" id="KW-0560">Oxidoreductase</keyword>
<dbReference type="EC" id="1.-.-.-" evidence="10"/>
<comment type="cofactor">
    <cofactor evidence="2">
        <name>[4Fe-4S] cluster</name>
        <dbReference type="ChEBI" id="CHEBI:49883"/>
    </cofactor>
</comment>